<accession>A0A7Y6F551</accession>
<protein>
    <submittedName>
        <fullName evidence="1">Uncharacterized protein</fullName>
    </submittedName>
</protein>
<dbReference type="EMBL" id="JAANNT010000035">
    <property type="protein sequence ID" value="NUV32013.1"/>
    <property type="molecule type" value="Genomic_DNA"/>
</dbReference>
<sequence length="94" mass="10233">MNADDPRMARVDCDIARLGYADGQTGIEIAEQWVVVHLDALLAVTAGRARNPQSFPGFGNGSTQETARRIIARLLDAGWRPPDTDCLNLPEGTR</sequence>
<keyword evidence="2" id="KW-1185">Reference proteome</keyword>
<organism evidence="1 2">
    <name type="scientific">Streptomyces odorifer</name>
    <dbReference type="NCBI Taxonomy" id="53450"/>
    <lineage>
        <taxon>Bacteria</taxon>
        <taxon>Bacillati</taxon>
        <taxon>Actinomycetota</taxon>
        <taxon>Actinomycetes</taxon>
        <taxon>Kitasatosporales</taxon>
        <taxon>Streptomycetaceae</taxon>
        <taxon>Streptomyces</taxon>
        <taxon>Streptomyces albidoflavus group</taxon>
    </lineage>
</organism>
<dbReference type="Proteomes" id="UP000540128">
    <property type="component" value="Unassembled WGS sequence"/>
</dbReference>
<name>A0A7Y6F551_9ACTN</name>
<comment type="caution">
    <text evidence="1">The sequence shown here is derived from an EMBL/GenBank/DDBJ whole genome shotgun (WGS) entry which is preliminary data.</text>
</comment>
<reference evidence="1 2" key="1">
    <citation type="submission" date="2020-03" db="EMBL/GenBank/DDBJ databases">
        <title>Complete genome sequence of sixteen Streptomyces strains facilitates identification of candidate genes involved in plant growth-promotion in grain legumes and cereals.</title>
        <authorList>
            <person name="Gopalakrishnan S."/>
            <person name="Thakur V."/>
            <person name="Saxena R."/>
            <person name="Vadlamudi S."/>
            <person name="Purohit S."/>
            <person name="Kumar V."/>
            <person name="Rathore A."/>
            <person name="Chitikineni A."/>
            <person name="Varshney R.K."/>
        </authorList>
    </citation>
    <scope>NUCLEOTIDE SEQUENCE [LARGE SCALE GENOMIC DNA]</scope>
    <source>
        <strain evidence="1 2">KAI-180</strain>
    </source>
</reference>
<gene>
    <name evidence="1" type="ORF">G6W59_27610</name>
</gene>
<proteinExistence type="predicted"/>
<dbReference type="AlphaFoldDB" id="A0A7Y6F551"/>
<dbReference type="RefSeq" id="WP_175508311.1">
    <property type="nucleotide sequence ID" value="NZ_JAANNT010000035.1"/>
</dbReference>
<evidence type="ECO:0000313" key="2">
    <source>
        <dbReference type="Proteomes" id="UP000540128"/>
    </source>
</evidence>
<evidence type="ECO:0000313" key="1">
    <source>
        <dbReference type="EMBL" id="NUV32013.1"/>
    </source>
</evidence>